<comment type="caution">
    <text evidence="1">The sequence shown here is derived from an EMBL/GenBank/DDBJ whole genome shotgun (WGS) entry which is preliminary data.</text>
</comment>
<sequence>QFDDVHMIPYEMKDRNFRIIGVTDPVVISAILKEGYLRPSFDVVFKSLTRTMIDINQLIPYIQRRYGPIVRRVSLAKHGTIKVTFGRYQDAQRAIDESPHFKSLQVLAEEARPNTSFAPFANTDMQVLIHRSKETDRRV</sequence>
<organism evidence="1 2">
    <name type="scientific">Pristionchus mayeri</name>
    <dbReference type="NCBI Taxonomy" id="1317129"/>
    <lineage>
        <taxon>Eukaryota</taxon>
        <taxon>Metazoa</taxon>
        <taxon>Ecdysozoa</taxon>
        <taxon>Nematoda</taxon>
        <taxon>Chromadorea</taxon>
        <taxon>Rhabditida</taxon>
        <taxon>Rhabditina</taxon>
        <taxon>Diplogasteromorpha</taxon>
        <taxon>Diplogasteroidea</taxon>
        <taxon>Neodiplogasteridae</taxon>
        <taxon>Pristionchus</taxon>
    </lineage>
</organism>
<evidence type="ECO:0000313" key="2">
    <source>
        <dbReference type="Proteomes" id="UP001328107"/>
    </source>
</evidence>
<name>A0AAN4YZU4_9BILA</name>
<evidence type="ECO:0000313" key="1">
    <source>
        <dbReference type="EMBL" id="GMR31942.1"/>
    </source>
</evidence>
<feature type="non-terminal residue" evidence="1">
    <location>
        <position position="1"/>
    </location>
</feature>
<proteinExistence type="predicted"/>
<protein>
    <submittedName>
        <fullName evidence="1">Uncharacterized protein</fullName>
    </submittedName>
</protein>
<gene>
    <name evidence="1" type="ORF">PMAYCL1PPCAC_02137</name>
</gene>
<feature type="non-terminal residue" evidence="1">
    <location>
        <position position="139"/>
    </location>
</feature>
<keyword evidence="2" id="KW-1185">Reference proteome</keyword>
<dbReference type="Proteomes" id="UP001328107">
    <property type="component" value="Unassembled WGS sequence"/>
</dbReference>
<accession>A0AAN4YZU4</accession>
<reference evidence="2" key="1">
    <citation type="submission" date="2022-10" db="EMBL/GenBank/DDBJ databases">
        <title>Genome assembly of Pristionchus species.</title>
        <authorList>
            <person name="Yoshida K."/>
            <person name="Sommer R.J."/>
        </authorList>
    </citation>
    <scope>NUCLEOTIDE SEQUENCE [LARGE SCALE GENOMIC DNA]</scope>
    <source>
        <strain evidence="2">RS5460</strain>
    </source>
</reference>
<dbReference type="EMBL" id="BTRK01000001">
    <property type="protein sequence ID" value="GMR31942.1"/>
    <property type="molecule type" value="Genomic_DNA"/>
</dbReference>
<dbReference type="AlphaFoldDB" id="A0AAN4YZU4"/>